<evidence type="ECO:0000256" key="1">
    <source>
        <dbReference type="ARBA" id="ARBA00004123"/>
    </source>
</evidence>
<evidence type="ECO:0000256" key="9">
    <source>
        <dbReference type="RuleBase" id="RU004020"/>
    </source>
</evidence>
<evidence type="ECO:0000256" key="2">
    <source>
        <dbReference type="ARBA" id="ARBA00011233"/>
    </source>
</evidence>
<organism evidence="13 14">
    <name type="scientific">Flemingia macrophylla</name>
    <dbReference type="NCBI Taxonomy" id="520843"/>
    <lineage>
        <taxon>Eukaryota</taxon>
        <taxon>Viridiplantae</taxon>
        <taxon>Streptophyta</taxon>
        <taxon>Embryophyta</taxon>
        <taxon>Tracheophyta</taxon>
        <taxon>Spermatophyta</taxon>
        <taxon>Magnoliopsida</taxon>
        <taxon>eudicotyledons</taxon>
        <taxon>Gunneridae</taxon>
        <taxon>Pentapetalae</taxon>
        <taxon>rosids</taxon>
        <taxon>fabids</taxon>
        <taxon>Fabales</taxon>
        <taxon>Fabaceae</taxon>
        <taxon>Papilionoideae</taxon>
        <taxon>50 kb inversion clade</taxon>
        <taxon>NPAAA clade</taxon>
        <taxon>indigoferoid/millettioid clade</taxon>
        <taxon>Phaseoleae</taxon>
        <taxon>Flemingia</taxon>
    </lineage>
</organism>
<evidence type="ECO:0000313" key="13">
    <source>
        <dbReference type="EMBL" id="KAL2345180.1"/>
    </source>
</evidence>
<evidence type="ECO:0000256" key="4">
    <source>
        <dbReference type="ARBA" id="ARBA00023015"/>
    </source>
</evidence>
<evidence type="ECO:0000256" key="7">
    <source>
        <dbReference type="ARBA" id="ARBA00023163"/>
    </source>
</evidence>
<keyword evidence="3" id="KW-0597">Phosphoprotein</keyword>
<dbReference type="SMART" id="SM00415">
    <property type="entry name" value="HSF"/>
    <property type="match status" value="1"/>
</dbReference>
<gene>
    <name evidence="13" type="ORF">Fmac_006465</name>
</gene>
<keyword evidence="4" id="KW-0805">Transcription regulation</keyword>
<comment type="similarity">
    <text evidence="9">Belongs to the HSF family.</text>
</comment>
<evidence type="ECO:0000256" key="8">
    <source>
        <dbReference type="ARBA" id="ARBA00023242"/>
    </source>
</evidence>
<evidence type="ECO:0000256" key="11">
    <source>
        <dbReference type="SAM" id="MobiDB-lite"/>
    </source>
</evidence>
<keyword evidence="7" id="KW-0804">Transcription</keyword>
<feature type="domain" description="HSF-type DNA-binding" evidence="12">
    <location>
        <begin position="65"/>
        <end position="162"/>
    </location>
</feature>
<reference evidence="13 14" key="1">
    <citation type="submission" date="2024-08" db="EMBL/GenBank/DDBJ databases">
        <title>Insights into the chromosomal genome structure of Flemingia macrophylla.</title>
        <authorList>
            <person name="Ding Y."/>
            <person name="Zhao Y."/>
            <person name="Bi W."/>
            <person name="Wu M."/>
            <person name="Zhao G."/>
            <person name="Gong Y."/>
            <person name="Li W."/>
            <person name="Zhang P."/>
        </authorList>
    </citation>
    <scope>NUCLEOTIDE SEQUENCE [LARGE SCALE GENOMIC DNA]</scope>
    <source>
        <strain evidence="13">DYQJB</strain>
        <tissue evidence="13">Leaf</tissue>
    </source>
</reference>
<dbReference type="InterPro" id="IPR036388">
    <property type="entry name" value="WH-like_DNA-bd_sf"/>
</dbReference>
<evidence type="ECO:0000259" key="12">
    <source>
        <dbReference type="SMART" id="SM00415"/>
    </source>
</evidence>
<keyword evidence="6" id="KW-0238">DNA-binding</keyword>
<dbReference type="PANTHER" id="PTHR10015:SF337">
    <property type="entry name" value="HEAT STRESS TRANSCRIPTION FACTOR A-3"/>
    <property type="match status" value="1"/>
</dbReference>
<evidence type="ECO:0000256" key="10">
    <source>
        <dbReference type="SAM" id="Coils"/>
    </source>
</evidence>
<sequence>MNPKQELIDTSPHSNAEEGPSGTPLHFDGALPSSSSLSTRDIALSSSTMLPSSSTAFDSFNHGNPVPSFLSKTFDLVEDPSLDPIISWASTGASFVVWDPILFARHVLPRNFKHNNFSSFVRQLNTYVGTHGFRKIDPDKWEFFNEAFQRGKRHLLNNIQRRRPPQSQQVGSRTRPHSDATKAGLEFEIEKLRNERSVLMQEVVELQQQQRTTLQRARHVNERLQSAELIQKQMVSFLAKFFENPTFLTRIQLEKEQRDMGSSEVRRFVKQHQGQTGISDFMNKGQIVRYQPDWRNVTISSEMPEMYPDSLEESPNFLSQALAKELSEGVENLISDEMVIAHADDTIGLNSSSFGLEDTLFKGKNVMSSNQQVLADGFVSFPYYLTNEAGFPEFSPIGTEDKWNTSFNISGAPSSSGSEPWGNPMNCEVPEFGVLSDMSDKWDISSLLGNKNK</sequence>
<dbReference type="InterPro" id="IPR000232">
    <property type="entry name" value="HSF_DNA-bd"/>
</dbReference>
<evidence type="ECO:0000256" key="5">
    <source>
        <dbReference type="ARBA" id="ARBA00023016"/>
    </source>
</evidence>
<dbReference type="FunFam" id="1.10.10.10:FF:000037">
    <property type="entry name" value="Heat stress transcription factor B-4"/>
    <property type="match status" value="1"/>
</dbReference>
<proteinExistence type="inferred from homology"/>
<keyword evidence="5" id="KW-0346">Stress response</keyword>
<dbReference type="PANTHER" id="PTHR10015">
    <property type="entry name" value="HEAT SHOCK TRANSCRIPTION FACTOR"/>
    <property type="match status" value="1"/>
</dbReference>
<dbReference type="InterPro" id="IPR036390">
    <property type="entry name" value="WH_DNA-bd_sf"/>
</dbReference>
<evidence type="ECO:0000256" key="6">
    <source>
        <dbReference type="ARBA" id="ARBA00023125"/>
    </source>
</evidence>
<keyword evidence="8" id="KW-0539">Nucleus</keyword>
<dbReference type="EMBL" id="JBGMDY010000002">
    <property type="protein sequence ID" value="KAL2345180.1"/>
    <property type="molecule type" value="Genomic_DNA"/>
</dbReference>
<protein>
    <recommendedName>
        <fullName evidence="12">HSF-type DNA-binding domain-containing protein</fullName>
    </recommendedName>
</protein>
<dbReference type="AlphaFoldDB" id="A0ABD1NAQ7"/>
<feature type="coiled-coil region" evidence="10">
    <location>
        <begin position="182"/>
        <end position="209"/>
    </location>
</feature>
<dbReference type="GO" id="GO:0005634">
    <property type="term" value="C:nucleus"/>
    <property type="evidence" value="ECO:0007669"/>
    <property type="project" value="UniProtKB-SubCell"/>
</dbReference>
<dbReference type="GO" id="GO:0003677">
    <property type="term" value="F:DNA binding"/>
    <property type="evidence" value="ECO:0007669"/>
    <property type="project" value="UniProtKB-KW"/>
</dbReference>
<dbReference type="Proteomes" id="UP001603857">
    <property type="component" value="Unassembled WGS sequence"/>
</dbReference>
<dbReference type="PRINTS" id="PR00056">
    <property type="entry name" value="HSFDOMAIN"/>
</dbReference>
<keyword evidence="10" id="KW-0175">Coiled coil</keyword>
<dbReference type="Pfam" id="PF00447">
    <property type="entry name" value="HSF_DNA-bind"/>
    <property type="match status" value="1"/>
</dbReference>
<comment type="subunit">
    <text evidence="2">Homotrimer.</text>
</comment>
<evidence type="ECO:0000313" key="14">
    <source>
        <dbReference type="Proteomes" id="UP001603857"/>
    </source>
</evidence>
<feature type="region of interest" description="Disordered" evidence="11">
    <location>
        <begin position="1"/>
        <end position="30"/>
    </location>
</feature>
<dbReference type="SUPFAM" id="SSF46785">
    <property type="entry name" value="Winged helix' DNA-binding domain"/>
    <property type="match status" value="1"/>
</dbReference>
<comment type="subcellular location">
    <subcellularLocation>
        <location evidence="1">Nucleus</location>
    </subcellularLocation>
</comment>
<feature type="region of interest" description="Disordered" evidence="11">
    <location>
        <begin position="159"/>
        <end position="180"/>
    </location>
</feature>
<keyword evidence="14" id="KW-1185">Reference proteome</keyword>
<comment type="caution">
    <text evidence="13">The sequence shown here is derived from an EMBL/GenBank/DDBJ whole genome shotgun (WGS) entry which is preliminary data.</text>
</comment>
<name>A0ABD1NAQ7_9FABA</name>
<accession>A0ABD1NAQ7</accession>
<evidence type="ECO:0000256" key="3">
    <source>
        <dbReference type="ARBA" id="ARBA00022553"/>
    </source>
</evidence>
<dbReference type="Gene3D" id="1.10.10.10">
    <property type="entry name" value="Winged helix-like DNA-binding domain superfamily/Winged helix DNA-binding domain"/>
    <property type="match status" value="1"/>
</dbReference>